<dbReference type="EMBL" id="CACTIH010007260">
    <property type="protein sequence ID" value="CAA3006518.1"/>
    <property type="molecule type" value="Genomic_DNA"/>
</dbReference>
<keyword evidence="3" id="KW-1185">Reference proteome</keyword>
<reference evidence="2 3" key="1">
    <citation type="submission" date="2019-12" db="EMBL/GenBank/DDBJ databases">
        <authorList>
            <person name="Alioto T."/>
            <person name="Alioto T."/>
            <person name="Gomez Garrido J."/>
        </authorList>
    </citation>
    <scope>NUCLEOTIDE SEQUENCE [LARGE SCALE GENOMIC DNA]</scope>
</reference>
<feature type="compositionally biased region" description="Basic and acidic residues" evidence="1">
    <location>
        <begin position="265"/>
        <end position="277"/>
    </location>
</feature>
<evidence type="ECO:0000256" key="1">
    <source>
        <dbReference type="SAM" id="MobiDB-lite"/>
    </source>
</evidence>
<protein>
    <submittedName>
        <fullName evidence="2">Uncharacterized protein</fullName>
    </submittedName>
</protein>
<feature type="compositionally biased region" description="Basic and acidic residues" evidence="1">
    <location>
        <begin position="284"/>
        <end position="295"/>
    </location>
</feature>
<dbReference type="Proteomes" id="UP000594638">
    <property type="component" value="Unassembled WGS sequence"/>
</dbReference>
<evidence type="ECO:0000313" key="2">
    <source>
        <dbReference type="EMBL" id="CAA3006518.1"/>
    </source>
</evidence>
<comment type="caution">
    <text evidence="2">The sequence shown here is derived from an EMBL/GenBank/DDBJ whole genome shotgun (WGS) entry which is preliminary data.</text>
</comment>
<proteinExistence type="predicted"/>
<name>A0A8S0TKN5_OLEEU</name>
<dbReference type="AlphaFoldDB" id="A0A8S0TKN5"/>
<dbReference type="Gramene" id="OE9A030136T1">
    <property type="protein sequence ID" value="OE9A030136C1"/>
    <property type="gene ID" value="OE9A030136"/>
</dbReference>
<organism evidence="2 3">
    <name type="scientific">Olea europaea subsp. europaea</name>
    <dbReference type="NCBI Taxonomy" id="158383"/>
    <lineage>
        <taxon>Eukaryota</taxon>
        <taxon>Viridiplantae</taxon>
        <taxon>Streptophyta</taxon>
        <taxon>Embryophyta</taxon>
        <taxon>Tracheophyta</taxon>
        <taxon>Spermatophyta</taxon>
        <taxon>Magnoliopsida</taxon>
        <taxon>eudicotyledons</taxon>
        <taxon>Gunneridae</taxon>
        <taxon>Pentapetalae</taxon>
        <taxon>asterids</taxon>
        <taxon>lamiids</taxon>
        <taxon>Lamiales</taxon>
        <taxon>Oleaceae</taxon>
        <taxon>Oleeae</taxon>
        <taxon>Olea</taxon>
    </lineage>
</organism>
<gene>
    <name evidence="2" type="ORF">OLEA9_A030136</name>
</gene>
<accession>A0A8S0TKN5</accession>
<feature type="region of interest" description="Disordered" evidence="1">
    <location>
        <begin position="265"/>
        <end position="295"/>
    </location>
</feature>
<feature type="region of interest" description="Disordered" evidence="1">
    <location>
        <begin position="33"/>
        <end position="59"/>
    </location>
</feature>
<sequence length="354" mass="39175">MSLGCLARGSVISPPRLRAKPFLLQSRSPAVADMGKTRGSITTRRQSRRAAGPSEAGELLSGQRWRTGPQPQVCGDEWRRIVVGPVAGAAGRANFFVPHAKPEGAAEVGGQRERKELLACAMDVLPQLCAVHWCWFACANGELDFACIGASLGQCGDEDDQAEARPAGDKAGSASRASAAPGLVRECATDPLCLCASLCVRVGRREFKRQRTTTTSESNRTHTQRDWLQAKSGIQVHTLNCPRETEGERASRQARLQRESLFNERQFEEEEPRRDPLRGFLEQIAHDPAKNRKEEERTHIYKRSGEKFMLIATKFACPSDELFTLTHSKWTANLEKRTKQDSSPLTSNSTNDME</sequence>
<evidence type="ECO:0000313" key="3">
    <source>
        <dbReference type="Proteomes" id="UP000594638"/>
    </source>
</evidence>